<dbReference type="Pfam" id="PF01593">
    <property type="entry name" value="Amino_oxidase"/>
    <property type="match status" value="1"/>
</dbReference>
<gene>
    <name evidence="2" type="primary">Piso0_002191</name>
    <name evidence="2" type="ORF">GNLVRS01_PISO0J06653g</name>
</gene>
<dbReference type="AlphaFoldDB" id="G8YBY3"/>
<accession>G8YBY3</accession>
<dbReference type="Gene3D" id="3.90.660.10">
    <property type="match status" value="1"/>
</dbReference>
<dbReference type="Proteomes" id="UP000005222">
    <property type="component" value="Chromosome J"/>
</dbReference>
<keyword evidence="3" id="KW-1185">Reference proteome</keyword>
<evidence type="ECO:0000313" key="3">
    <source>
        <dbReference type="Proteomes" id="UP000005222"/>
    </source>
</evidence>
<dbReference type="SUPFAM" id="SSF51905">
    <property type="entry name" value="FAD/NAD(P)-binding domain"/>
    <property type="match status" value="1"/>
</dbReference>
<evidence type="ECO:0000313" key="2">
    <source>
        <dbReference type="EMBL" id="CCE82464.1"/>
    </source>
</evidence>
<dbReference type="PANTHER" id="PTHR10742">
    <property type="entry name" value="FLAVIN MONOAMINE OXIDASE"/>
    <property type="match status" value="1"/>
</dbReference>
<dbReference type="HOGENOM" id="CLU_004498_10_1_1"/>
<organism evidence="2 3">
    <name type="scientific">Pichia sorbitophila (strain ATCC MYA-4447 / BCRC 22081 / CBS 7064 / NBRC 10061 / NRRL Y-12695)</name>
    <name type="common">Hybrid yeast</name>
    <dbReference type="NCBI Taxonomy" id="559304"/>
    <lineage>
        <taxon>Eukaryota</taxon>
        <taxon>Fungi</taxon>
        <taxon>Dikarya</taxon>
        <taxon>Ascomycota</taxon>
        <taxon>Saccharomycotina</taxon>
        <taxon>Pichiomycetes</taxon>
        <taxon>Debaryomycetaceae</taxon>
        <taxon>Millerozyma</taxon>
    </lineage>
</organism>
<dbReference type="GO" id="GO:0016491">
    <property type="term" value="F:oxidoreductase activity"/>
    <property type="evidence" value="ECO:0007669"/>
    <property type="project" value="InterPro"/>
</dbReference>
<dbReference type="InterPro" id="IPR050281">
    <property type="entry name" value="Flavin_monoamine_oxidase"/>
</dbReference>
<dbReference type="InterPro" id="IPR002937">
    <property type="entry name" value="Amino_oxidase"/>
</dbReference>
<dbReference type="OMA" id="HITSCPV"/>
<dbReference type="STRING" id="559304.G8YBY3"/>
<protein>
    <submittedName>
        <fullName evidence="2">Piso0_002191 protein</fullName>
    </submittedName>
</protein>
<reference evidence="2 3" key="1">
    <citation type="journal article" date="2012" name="G3 (Bethesda)">
        <title>Pichia sorbitophila, an interspecies yeast hybrid reveals early steps of genome resolution following polyploidization.</title>
        <authorList>
            <person name="Leh Louis V."/>
            <person name="Despons L."/>
            <person name="Friedrich A."/>
            <person name="Martin T."/>
            <person name="Durrens P."/>
            <person name="Casaregola S."/>
            <person name="Neuveglise C."/>
            <person name="Fairhead C."/>
            <person name="Marck C."/>
            <person name="Cruz J.A."/>
            <person name="Straub M.L."/>
            <person name="Kugler V."/>
            <person name="Sacerdot C."/>
            <person name="Uzunov Z."/>
            <person name="Thierry A."/>
            <person name="Weiss S."/>
            <person name="Bleykasten C."/>
            <person name="De Montigny J."/>
            <person name="Jacques N."/>
            <person name="Jung P."/>
            <person name="Lemaire M."/>
            <person name="Mallet S."/>
            <person name="Morel G."/>
            <person name="Richard G.F."/>
            <person name="Sarkar A."/>
            <person name="Savel G."/>
            <person name="Schacherer J."/>
            <person name="Seret M.L."/>
            <person name="Talla E."/>
            <person name="Samson G."/>
            <person name="Jubin C."/>
            <person name="Poulain J."/>
            <person name="Vacherie B."/>
            <person name="Barbe V."/>
            <person name="Pelletier E."/>
            <person name="Sherman D.J."/>
            <person name="Westhof E."/>
            <person name="Weissenbach J."/>
            <person name="Baret P.V."/>
            <person name="Wincker P."/>
            <person name="Gaillardin C."/>
            <person name="Dujon B."/>
            <person name="Souciet J.L."/>
        </authorList>
    </citation>
    <scope>NUCLEOTIDE SEQUENCE [LARGE SCALE GENOMIC DNA]</scope>
    <source>
        <strain evidence="3">ATCC MYA-4447 / BCRC 22081 / CBS 7064 / NBRC 10061 / NRRL Y-12695</strain>
    </source>
</reference>
<proteinExistence type="predicted"/>
<dbReference type="PANTHER" id="PTHR10742:SF410">
    <property type="entry name" value="LYSINE-SPECIFIC HISTONE DEMETHYLASE 2"/>
    <property type="match status" value="1"/>
</dbReference>
<sequence>MSLDARVCVVGGGISGLSTMHHLLNDELTPFSPEDVLLLEAQDYLGGRIRTNRTSSKIGKTYDLGASWFHDSLTNTVLKQCIKDGTFNVKDDGRFTDKNAKVFHYDKEEAVDLNRLRGYSIISELEKYIEHYYFEDIGMEDMSLQEIVSKYVDEFEGSLTEEQKKYVIPYIRHMESWMGLHWSSISAKYSSIDFEGRDVFNLKGFDFLVKKLLRDIPQERLFMHQQVKRIKAGEKHGGRRIAVECASGFNVSCDYLVMTVPQGVLSLPSSHDYGIEWTPPLPLAVESAIRSVHFGKLGKCIFEFDNSWWDVEEDSFEILASVNGPDTKQESPSEQAHDHTVPQVFSSHTVVYNLSSNNFTESNKGGSLLILTSEPVTQYIESSPHLAWQFYKPALSKLCVPEASVTDPINVITSNWSQNPYIRGSYTALRVQDDPREIYLQLKREVPSSMPSYIRFAGEHTVLDGNGCVHGAFCSGQEEASWILQDINS</sequence>
<dbReference type="InterPro" id="IPR036188">
    <property type="entry name" value="FAD/NAD-bd_sf"/>
</dbReference>
<dbReference type="EMBL" id="FO082050">
    <property type="protein sequence ID" value="CCE82464.1"/>
    <property type="molecule type" value="Genomic_DNA"/>
</dbReference>
<feature type="domain" description="Amine oxidase" evidence="1">
    <location>
        <begin position="14"/>
        <end position="481"/>
    </location>
</feature>
<dbReference type="OrthoDB" id="5046242at2759"/>
<dbReference type="eggNOG" id="KOG0029">
    <property type="taxonomic scope" value="Eukaryota"/>
</dbReference>
<name>G8YBY3_PICSO</name>
<dbReference type="SUPFAM" id="SSF54373">
    <property type="entry name" value="FAD-linked reductases, C-terminal domain"/>
    <property type="match status" value="1"/>
</dbReference>
<evidence type="ECO:0000259" key="1">
    <source>
        <dbReference type="Pfam" id="PF01593"/>
    </source>
</evidence>
<dbReference type="InParanoid" id="G8YBY3"/>
<dbReference type="Gene3D" id="3.50.50.60">
    <property type="entry name" value="FAD/NAD(P)-binding domain"/>
    <property type="match status" value="1"/>
</dbReference>